<dbReference type="KEGG" id="nmv:NITMOv2_1697"/>
<sequence>MTQAMSLQAVSFQQISRILDVTDGLGLDREWVEIPLSPEQPGRVRRLQNGKLEIIVDADQPFDEWLKLLPARIHEAQSA</sequence>
<dbReference type="PATRIC" id="fig|42253.5.peg.1668"/>
<dbReference type="RefSeq" id="WP_053379323.1">
    <property type="nucleotide sequence ID" value="NZ_CP011801.1"/>
</dbReference>
<protein>
    <submittedName>
        <fullName evidence="1">Uncharacterized protein</fullName>
    </submittedName>
</protein>
<dbReference type="OrthoDB" id="9797860at2"/>
<gene>
    <name evidence="1" type="ORF">NITMOv2_1697</name>
</gene>
<dbReference type="Proteomes" id="UP000069205">
    <property type="component" value="Chromosome"/>
</dbReference>
<evidence type="ECO:0000313" key="2">
    <source>
        <dbReference type="Proteomes" id="UP000069205"/>
    </source>
</evidence>
<name>A0A0K2GBY0_NITMO</name>
<evidence type="ECO:0000313" key="1">
    <source>
        <dbReference type="EMBL" id="ALA58117.1"/>
    </source>
</evidence>
<keyword evidence="2" id="KW-1185">Reference proteome</keyword>
<proteinExistence type="predicted"/>
<dbReference type="EMBL" id="CP011801">
    <property type="protein sequence ID" value="ALA58117.1"/>
    <property type="molecule type" value="Genomic_DNA"/>
</dbReference>
<dbReference type="STRING" id="42253.NITMOv2_1697"/>
<organism evidence="1 2">
    <name type="scientific">Nitrospira moscoviensis</name>
    <dbReference type="NCBI Taxonomy" id="42253"/>
    <lineage>
        <taxon>Bacteria</taxon>
        <taxon>Pseudomonadati</taxon>
        <taxon>Nitrospirota</taxon>
        <taxon>Nitrospiria</taxon>
        <taxon>Nitrospirales</taxon>
        <taxon>Nitrospiraceae</taxon>
        <taxon>Nitrospira</taxon>
    </lineage>
</organism>
<dbReference type="AlphaFoldDB" id="A0A0K2GBY0"/>
<reference evidence="1 2" key="1">
    <citation type="journal article" date="2015" name="Proc. Natl. Acad. Sci. U.S.A.">
        <title>Expanded metabolic versatility of ubiquitous nitrite-oxidizing bacteria from the genus Nitrospira.</title>
        <authorList>
            <person name="Koch H."/>
            <person name="Lucker S."/>
            <person name="Albertsen M."/>
            <person name="Kitzinger K."/>
            <person name="Herbold C."/>
            <person name="Spieck E."/>
            <person name="Nielsen P.H."/>
            <person name="Wagner M."/>
            <person name="Daims H."/>
        </authorList>
    </citation>
    <scope>NUCLEOTIDE SEQUENCE [LARGE SCALE GENOMIC DNA]</scope>
    <source>
        <strain evidence="1 2">NSP M-1</strain>
    </source>
</reference>
<accession>A0A0K2GBY0</accession>